<keyword evidence="3" id="KW-1185">Reference proteome</keyword>
<gene>
    <name evidence="2" type="ORF">EV644_115101</name>
</gene>
<dbReference type="Proteomes" id="UP000295818">
    <property type="component" value="Unassembled WGS sequence"/>
</dbReference>
<feature type="domain" description="N-acetyltransferase" evidence="1">
    <location>
        <begin position="11"/>
        <end position="163"/>
    </location>
</feature>
<dbReference type="PANTHER" id="PTHR43792:SF1">
    <property type="entry name" value="N-ACETYLTRANSFERASE DOMAIN-CONTAINING PROTEIN"/>
    <property type="match status" value="1"/>
</dbReference>
<dbReference type="PANTHER" id="PTHR43792">
    <property type="entry name" value="GNAT FAMILY, PUTATIVE (AFU_ORTHOLOGUE AFUA_3G00765)-RELATED-RELATED"/>
    <property type="match status" value="1"/>
</dbReference>
<dbReference type="CDD" id="cd04301">
    <property type="entry name" value="NAT_SF"/>
    <property type="match status" value="1"/>
</dbReference>
<dbReference type="Pfam" id="PF13302">
    <property type="entry name" value="Acetyltransf_3"/>
    <property type="match status" value="1"/>
</dbReference>
<evidence type="ECO:0000313" key="3">
    <source>
        <dbReference type="Proteomes" id="UP000295818"/>
    </source>
</evidence>
<name>A0ABY2BDI9_9ACTN</name>
<reference evidence="2 3" key="1">
    <citation type="journal article" date="2015" name="Stand. Genomic Sci.">
        <title>Genomic Encyclopedia of Bacterial and Archaeal Type Strains, Phase III: the genomes of soil and plant-associated and newly described type strains.</title>
        <authorList>
            <person name="Whitman W.B."/>
            <person name="Woyke T."/>
            <person name="Klenk H.P."/>
            <person name="Zhou Y."/>
            <person name="Lilburn T.G."/>
            <person name="Beck B.J."/>
            <person name="De Vos P."/>
            <person name="Vandamme P."/>
            <person name="Eisen J.A."/>
            <person name="Garrity G."/>
            <person name="Hugenholtz P."/>
            <person name="Kyrpides N.C."/>
        </authorList>
    </citation>
    <scope>NUCLEOTIDE SEQUENCE [LARGE SCALE GENOMIC DNA]</scope>
    <source>
        <strain evidence="2 3">VKM Ac-2538</strain>
    </source>
</reference>
<comment type="caution">
    <text evidence="2">The sequence shown here is derived from an EMBL/GenBank/DDBJ whole genome shotgun (WGS) entry which is preliminary data.</text>
</comment>
<accession>A0ABY2BDI9</accession>
<evidence type="ECO:0000259" key="1">
    <source>
        <dbReference type="PROSITE" id="PS51186"/>
    </source>
</evidence>
<dbReference type="InterPro" id="IPR016181">
    <property type="entry name" value="Acyl_CoA_acyltransferase"/>
</dbReference>
<dbReference type="InterPro" id="IPR051531">
    <property type="entry name" value="N-acetyltransferase"/>
</dbReference>
<dbReference type="SUPFAM" id="SSF55729">
    <property type="entry name" value="Acyl-CoA N-acyltransferases (Nat)"/>
    <property type="match status" value="1"/>
</dbReference>
<dbReference type="InterPro" id="IPR000182">
    <property type="entry name" value="GNAT_dom"/>
</dbReference>
<evidence type="ECO:0000313" key="2">
    <source>
        <dbReference type="EMBL" id="TCO17079.1"/>
    </source>
</evidence>
<dbReference type="Gene3D" id="3.40.630.30">
    <property type="match status" value="1"/>
</dbReference>
<proteinExistence type="predicted"/>
<dbReference type="PROSITE" id="PS51186">
    <property type="entry name" value="GNAT"/>
    <property type="match status" value="1"/>
</dbReference>
<sequence length="163" mass="17507">MIATRFDTERLALLPLHVEYAEEMAKVLADPGLYTFTGGEPPSAEVLEGRYTRQVAGSGDPGESWLNWVISSLRDDELVGYVQATVTAEAAEIAWVLGTAWQGRGYAKEAAVGLVAWLQAQGARRIIAHVHPDHGASASVAAAAGLSRTDQIDDGEFLWLLTT</sequence>
<organism evidence="2 3">
    <name type="scientific">Kribbella orskensis</name>
    <dbReference type="NCBI Taxonomy" id="2512216"/>
    <lineage>
        <taxon>Bacteria</taxon>
        <taxon>Bacillati</taxon>
        <taxon>Actinomycetota</taxon>
        <taxon>Actinomycetes</taxon>
        <taxon>Propionibacteriales</taxon>
        <taxon>Kribbellaceae</taxon>
        <taxon>Kribbella</taxon>
    </lineage>
</organism>
<protein>
    <submittedName>
        <fullName evidence="2">RimJ/RimL family protein N-acetyltransferase</fullName>
    </submittedName>
</protein>
<dbReference type="RefSeq" id="WP_132192533.1">
    <property type="nucleotide sequence ID" value="NZ_SLWM01000015.1"/>
</dbReference>
<dbReference type="EMBL" id="SLWM01000015">
    <property type="protein sequence ID" value="TCO17079.1"/>
    <property type="molecule type" value="Genomic_DNA"/>
</dbReference>